<feature type="region of interest" description="Disordered" evidence="1">
    <location>
        <begin position="35"/>
        <end position="55"/>
    </location>
</feature>
<organism evidence="2 3">
    <name type="scientific">Pseudomonas putida ND6</name>
    <dbReference type="NCBI Taxonomy" id="231023"/>
    <lineage>
        <taxon>Bacteria</taxon>
        <taxon>Pseudomonadati</taxon>
        <taxon>Pseudomonadota</taxon>
        <taxon>Gammaproteobacteria</taxon>
        <taxon>Pseudomonadales</taxon>
        <taxon>Pseudomonadaceae</taxon>
        <taxon>Pseudomonas</taxon>
    </lineage>
</organism>
<protein>
    <submittedName>
        <fullName evidence="2">Uncharacterized protein</fullName>
    </submittedName>
</protein>
<dbReference type="Proteomes" id="UP000005268">
    <property type="component" value="Chromosome"/>
</dbReference>
<sequence length="55" mass="6118">MPDFAGDGFQQVLRCWLLRGHARSHSYRTGFEINETPVGVGSPAKKPAQANRYQA</sequence>
<evidence type="ECO:0000313" key="3">
    <source>
        <dbReference type="Proteomes" id="UP000005268"/>
    </source>
</evidence>
<evidence type="ECO:0000313" key="2">
    <source>
        <dbReference type="EMBL" id="AFK71152.1"/>
    </source>
</evidence>
<gene>
    <name evidence="2" type="ORF">YSA_08101</name>
</gene>
<accession>I3V081</accession>
<dbReference type="EMBL" id="CP003588">
    <property type="protein sequence ID" value="AFK71152.1"/>
    <property type="molecule type" value="Genomic_DNA"/>
</dbReference>
<reference evidence="2 3" key="1">
    <citation type="journal article" date="2012" name="J. Bacteriol.">
        <title>Complete Genome Sequence of the Naphthalene-Degrading Pseudomonas putida Strain ND6.</title>
        <authorList>
            <person name="Li S."/>
            <person name="Zhao H."/>
            <person name="Li Y."/>
            <person name="Niu S."/>
            <person name="Cai B."/>
        </authorList>
    </citation>
    <scope>NUCLEOTIDE SEQUENCE [LARGE SCALE GENOMIC DNA]</scope>
    <source>
        <strain evidence="2 3">ND6</strain>
    </source>
</reference>
<proteinExistence type="predicted"/>
<name>I3V081_PSEPU</name>
<evidence type="ECO:0000256" key="1">
    <source>
        <dbReference type="SAM" id="MobiDB-lite"/>
    </source>
</evidence>
<dbReference type="HOGENOM" id="CLU_3029011_0_0_6"/>
<dbReference type="KEGG" id="ppi:YSA_08101"/>
<dbReference type="AlphaFoldDB" id="I3V081"/>